<feature type="domain" description="HTH marR-type" evidence="4">
    <location>
        <begin position="14"/>
        <end position="146"/>
    </location>
</feature>
<dbReference type="PROSITE" id="PS50995">
    <property type="entry name" value="HTH_MARR_2"/>
    <property type="match status" value="1"/>
</dbReference>
<dbReference type="OrthoDB" id="1903875at2"/>
<dbReference type="GO" id="GO:0003700">
    <property type="term" value="F:DNA-binding transcription factor activity"/>
    <property type="evidence" value="ECO:0007669"/>
    <property type="project" value="InterPro"/>
</dbReference>
<dbReference type="AlphaFoldDB" id="G5IJD3"/>
<evidence type="ECO:0000256" key="3">
    <source>
        <dbReference type="ARBA" id="ARBA00023163"/>
    </source>
</evidence>
<organism evidence="5 6">
    <name type="scientific">Hungatella hathewayi WAL-18680</name>
    <dbReference type="NCBI Taxonomy" id="742737"/>
    <lineage>
        <taxon>Bacteria</taxon>
        <taxon>Bacillati</taxon>
        <taxon>Bacillota</taxon>
        <taxon>Clostridia</taxon>
        <taxon>Lachnospirales</taxon>
        <taxon>Lachnospiraceae</taxon>
        <taxon>Hungatella</taxon>
    </lineage>
</organism>
<gene>
    <name evidence="5" type="ORF">HMPREF9473_03611</name>
</gene>
<dbReference type="EMBL" id="ADLN01000099">
    <property type="protein sequence ID" value="EHI58435.1"/>
    <property type="molecule type" value="Genomic_DNA"/>
</dbReference>
<protein>
    <recommendedName>
        <fullName evidence="4">HTH marR-type domain-containing protein</fullName>
    </recommendedName>
</protein>
<dbReference type="InterPro" id="IPR000835">
    <property type="entry name" value="HTH_MarR-typ"/>
</dbReference>
<dbReference type="GO" id="GO:0003677">
    <property type="term" value="F:DNA binding"/>
    <property type="evidence" value="ECO:0007669"/>
    <property type="project" value="UniProtKB-KW"/>
</dbReference>
<sequence length="161" mass="18671">MDKMTCRGHLDSPAHRLVEKYMKINRIQRSVIERQLGKTGVYRSQHQILMFVADSPNVSQKEIAAKYGVSTATIAVSLKKLEKGGYIRRIVDEKDNRFNQICITEKGRKVVDDSVKTFTRIENRMFEGFSEEEFKSLEQLLDKVFHNLEKELNQMTESEGL</sequence>
<name>G5IJD3_9FIRM</name>
<dbReference type="PATRIC" id="fig|742737.3.peg.3593"/>
<dbReference type="Gene3D" id="1.10.10.10">
    <property type="entry name" value="Winged helix-like DNA-binding domain superfamily/Winged helix DNA-binding domain"/>
    <property type="match status" value="1"/>
</dbReference>
<dbReference type="InterPro" id="IPR036390">
    <property type="entry name" value="WH_DNA-bd_sf"/>
</dbReference>
<dbReference type="Proteomes" id="UP000005384">
    <property type="component" value="Unassembled WGS sequence"/>
</dbReference>
<keyword evidence="3" id="KW-0804">Transcription</keyword>
<dbReference type="SMART" id="SM00347">
    <property type="entry name" value="HTH_MARR"/>
    <property type="match status" value="1"/>
</dbReference>
<dbReference type="PRINTS" id="PR00598">
    <property type="entry name" value="HTHMARR"/>
</dbReference>
<evidence type="ECO:0000256" key="2">
    <source>
        <dbReference type="ARBA" id="ARBA00023125"/>
    </source>
</evidence>
<dbReference type="InterPro" id="IPR036388">
    <property type="entry name" value="WH-like_DNA-bd_sf"/>
</dbReference>
<keyword evidence="2" id="KW-0238">DNA-binding</keyword>
<dbReference type="CDD" id="cd00090">
    <property type="entry name" value="HTH_ARSR"/>
    <property type="match status" value="1"/>
</dbReference>
<evidence type="ECO:0000313" key="6">
    <source>
        <dbReference type="Proteomes" id="UP000005384"/>
    </source>
</evidence>
<dbReference type="InterPro" id="IPR011991">
    <property type="entry name" value="ArsR-like_HTH"/>
</dbReference>
<dbReference type="Pfam" id="PF12802">
    <property type="entry name" value="MarR_2"/>
    <property type="match status" value="1"/>
</dbReference>
<dbReference type="SUPFAM" id="SSF46785">
    <property type="entry name" value="Winged helix' DNA-binding domain"/>
    <property type="match status" value="1"/>
</dbReference>
<evidence type="ECO:0000256" key="1">
    <source>
        <dbReference type="ARBA" id="ARBA00023015"/>
    </source>
</evidence>
<keyword evidence="6" id="KW-1185">Reference proteome</keyword>
<keyword evidence="1" id="KW-0805">Transcription regulation</keyword>
<reference evidence="5 6" key="1">
    <citation type="submission" date="2011-08" db="EMBL/GenBank/DDBJ databases">
        <title>The Genome Sequence of Clostridium hathewayi WAL-18680.</title>
        <authorList>
            <consortium name="The Broad Institute Genome Sequencing Platform"/>
            <person name="Earl A."/>
            <person name="Ward D."/>
            <person name="Feldgarden M."/>
            <person name="Gevers D."/>
            <person name="Finegold S.M."/>
            <person name="Summanen P.H."/>
            <person name="Molitoris D.R."/>
            <person name="Song M."/>
            <person name="Daigneault M."/>
            <person name="Allen-Vercoe E."/>
            <person name="Young S.K."/>
            <person name="Zeng Q."/>
            <person name="Gargeya S."/>
            <person name="Fitzgerald M."/>
            <person name="Haas B."/>
            <person name="Abouelleil A."/>
            <person name="Alvarado L."/>
            <person name="Arachchi H.M."/>
            <person name="Berlin A."/>
            <person name="Brown A."/>
            <person name="Chapman S.B."/>
            <person name="Chen Z."/>
            <person name="Dunbar C."/>
            <person name="Freedman E."/>
            <person name="Gearin G."/>
            <person name="Gellesch M."/>
            <person name="Goldberg J."/>
            <person name="Griggs A."/>
            <person name="Gujja S."/>
            <person name="Heiman D."/>
            <person name="Howarth C."/>
            <person name="Larson L."/>
            <person name="Lui A."/>
            <person name="MacDonald P.J.P."/>
            <person name="Montmayeur A."/>
            <person name="Murphy C."/>
            <person name="Neiman D."/>
            <person name="Pearson M."/>
            <person name="Priest M."/>
            <person name="Roberts A."/>
            <person name="Saif S."/>
            <person name="Shea T."/>
            <person name="Shenoy N."/>
            <person name="Sisk P."/>
            <person name="Stolte C."/>
            <person name="Sykes S."/>
            <person name="Wortman J."/>
            <person name="Nusbaum C."/>
            <person name="Birren B."/>
        </authorList>
    </citation>
    <scope>NUCLEOTIDE SEQUENCE [LARGE SCALE GENOMIC DNA]</scope>
    <source>
        <strain evidence="5 6">WAL-18680</strain>
    </source>
</reference>
<dbReference type="PANTHER" id="PTHR42756">
    <property type="entry name" value="TRANSCRIPTIONAL REGULATOR, MARR"/>
    <property type="match status" value="1"/>
</dbReference>
<accession>G5IJD3</accession>
<comment type="caution">
    <text evidence="5">The sequence shown here is derived from an EMBL/GenBank/DDBJ whole genome shotgun (WGS) entry which is preliminary data.</text>
</comment>
<evidence type="ECO:0000259" key="4">
    <source>
        <dbReference type="PROSITE" id="PS50995"/>
    </source>
</evidence>
<evidence type="ECO:0000313" key="5">
    <source>
        <dbReference type="EMBL" id="EHI58435.1"/>
    </source>
</evidence>
<proteinExistence type="predicted"/>
<dbReference type="PANTHER" id="PTHR42756:SF1">
    <property type="entry name" value="TRANSCRIPTIONAL REPRESSOR OF EMRAB OPERON"/>
    <property type="match status" value="1"/>
</dbReference>
<dbReference type="HOGENOM" id="CLU_083287_18_7_9"/>
<dbReference type="RefSeq" id="WP_006781602.1">
    <property type="nucleotide sequence ID" value="NZ_CP040506.1"/>
</dbReference>